<dbReference type="HOGENOM" id="CLU_1663830_0_0_1"/>
<dbReference type="EMBL" id="CM001879">
    <property type="protein sequence ID" value="EOX93682.1"/>
    <property type="molecule type" value="Genomic_DNA"/>
</dbReference>
<dbReference type="Gramene" id="EOX93682">
    <property type="protein sequence ID" value="EOX93682"/>
    <property type="gene ID" value="TCM_002588"/>
</dbReference>
<accession>A0A061DMR6</accession>
<dbReference type="AlphaFoldDB" id="A0A061DMR6"/>
<evidence type="ECO:0000313" key="1">
    <source>
        <dbReference type="EMBL" id="EOX93682.1"/>
    </source>
</evidence>
<proteinExistence type="predicted"/>
<evidence type="ECO:0000313" key="2">
    <source>
        <dbReference type="Proteomes" id="UP000026915"/>
    </source>
</evidence>
<reference evidence="1 2" key="1">
    <citation type="journal article" date="2013" name="Genome Biol.">
        <title>The genome sequence of the most widely cultivated cacao type and its use to identify candidate genes regulating pod color.</title>
        <authorList>
            <person name="Motamayor J.C."/>
            <person name="Mockaitis K."/>
            <person name="Schmutz J."/>
            <person name="Haiminen N."/>
            <person name="Iii D.L."/>
            <person name="Cornejo O."/>
            <person name="Findley S.D."/>
            <person name="Zheng P."/>
            <person name="Utro F."/>
            <person name="Royaert S."/>
            <person name="Saski C."/>
            <person name="Jenkins J."/>
            <person name="Podicheti R."/>
            <person name="Zhao M."/>
            <person name="Scheffler B.E."/>
            <person name="Stack J.C."/>
            <person name="Feltus F.A."/>
            <person name="Mustiga G.M."/>
            <person name="Amores F."/>
            <person name="Phillips W."/>
            <person name="Marelli J.P."/>
            <person name="May G.D."/>
            <person name="Shapiro H."/>
            <person name="Ma J."/>
            <person name="Bustamante C.D."/>
            <person name="Schnell R.J."/>
            <person name="Main D."/>
            <person name="Gilbert D."/>
            <person name="Parida L."/>
            <person name="Kuhn D.N."/>
        </authorList>
    </citation>
    <scope>NUCLEOTIDE SEQUENCE [LARGE SCALE GENOMIC DNA]</scope>
    <source>
        <strain evidence="2">cv. Matina 1-6</strain>
    </source>
</reference>
<gene>
    <name evidence="1" type="ORF">TCM_002588</name>
</gene>
<protein>
    <submittedName>
        <fullName evidence="1">Uncharacterized protein</fullName>
    </submittedName>
</protein>
<organism evidence="1 2">
    <name type="scientific">Theobroma cacao</name>
    <name type="common">Cacao</name>
    <name type="synonym">Cocoa</name>
    <dbReference type="NCBI Taxonomy" id="3641"/>
    <lineage>
        <taxon>Eukaryota</taxon>
        <taxon>Viridiplantae</taxon>
        <taxon>Streptophyta</taxon>
        <taxon>Embryophyta</taxon>
        <taxon>Tracheophyta</taxon>
        <taxon>Spermatophyta</taxon>
        <taxon>Magnoliopsida</taxon>
        <taxon>eudicotyledons</taxon>
        <taxon>Gunneridae</taxon>
        <taxon>Pentapetalae</taxon>
        <taxon>rosids</taxon>
        <taxon>malvids</taxon>
        <taxon>Malvales</taxon>
        <taxon>Malvaceae</taxon>
        <taxon>Byttnerioideae</taxon>
        <taxon>Theobroma</taxon>
    </lineage>
</organism>
<sequence>MLGTMVLDALILDEAFILGRRKNMTRFSKIFLQSLSSMVREISLSVGMILEARSLLVPPPAAEFKFDVDGSTKGKPGLVSFVTWKVSWWEYSLVLLIFKTQIIQDSWPFFCLAFFSTSPFVRTPLISESNSKIALTWIEKTEQRPWNKWLHVASLSGCF</sequence>
<dbReference type="InParanoid" id="A0A061DMR6"/>
<keyword evidence="2" id="KW-1185">Reference proteome</keyword>
<dbReference type="Proteomes" id="UP000026915">
    <property type="component" value="Chromosome 1"/>
</dbReference>
<name>A0A061DMR6_THECC</name>